<dbReference type="AlphaFoldDB" id="A0A7W7ZC69"/>
<gene>
    <name evidence="17" type="ORF">HDF16_001886</name>
</gene>
<evidence type="ECO:0000256" key="9">
    <source>
        <dbReference type="PIRSR" id="PIRSR634016-1"/>
    </source>
</evidence>
<dbReference type="GO" id="GO:0016020">
    <property type="term" value="C:membrane"/>
    <property type="evidence" value="ECO:0007669"/>
    <property type="project" value="TreeGrafter"/>
</dbReference>
<dbReference type="GO" id="GO:0005615">
    <property type="term" value="C:extracellular space"/>
    <property type="evidence" value="ECO:0007669"/>
    <property type="project" value="TreeGrafter"/>
</dbReference>
<dbReference type="GO" id="GO:0042277">
    <property type="term" value="F:peptide binding"/>
    <property type="evidence" value="ECO:0007669"/>
    <property type="project" value="TreeGrafter"/>
</dbReference>
<dbReference type="EMBL" id="JACHIP010000002">
    <property type="protein sequence ID" value="MBB5057201.1"/>
    <property type="molecule type" value="Genomic_DNA"/>
</dbReference>
<evidence type="ECO:0000256" key="2">
    <source>
        <dbReference type="ARBA" id="ARBA00010136"/>
    </source>
</evidence>
<evidence type="ECO:0000259" key="16">
    <source>
        <dbReference type="Pfam" id="PF17900"/>
    </source>
</evidence>
<dbReference type="GO" id="GO:0008270">
    <property type="term" value="F:zinc ion binding"/>
    <property type="evidence" value="ECO:0007669"/>
    <property type="project" value="UniProtKB-UniRule"/>
</dbReference>
<evidence type="ECO:0000256" key="8">
    <source>
        <dbReference type="ARBA" id="ARBA00023049"/>
    </source>
</evidence>
<dbReference type="InterPro" id="IPR042097">
    <property type="entry name" value="Aminopeptidase_N-like_N_sf"/>
</dbReference>
<evidence type="ECO:0000259" key="14">
    <source>
        <dbReference type="Pfam" id="PF01433"/>
    </source>
</evidence>
<evidence type="ECO:0000256" key="3">
    <source>
        <dbReference type="ARBA" id="ARBA00022438"/>
    </source>
</evidence>
<evidence type="ECO:0000313" key="17">
    <source>
        <dbReference type="EMBL" id="MBB5057201.1"/>
    </source>
</evidence>
<keyword evidence="5 10" id="KW-0479">Metal-binding</keyword>
<dbReference type="InterPro" id="IPR034016">
    <property type="entry name" value="M1_APN-typ"/>
</dbReference>
<evidence type="ECO:0000256" key="12">
    <source>
        <dbReference type="RuleBase" id="RU364040"/>
    </source>
</evidence>
<evidence type="ECO:0000256" key="1">
    <source>
        <dbReference type="ARBA" id="ARBA00000098"/>
    </source>
</evidence>
<feature type="domain" description="ERAP1-like C-terminal" evidence="15">
    <location>
        <begin position="551"/>
        <end position="857"/>
    </location>
</feature>
<feature type="active site" description="Proton acceptor" evidence="9">
    <location>
        <position position="325"/>
    </location>
</feature>
<dbReference type="Pfam" id="PF11838">
    <property type="entry name" value="ERAP1_C"/>
    <property type="match status" value="1"/>
</dbReference>
<dbReference type="GO" id="GO:0005737">
    <property type="term" value="C:cytoplasm"/>
    <property type="evidence" value="ECO:0007669"/>
    <property type="project" value="TreeGrafter"/>
</dbReference>
<dbReference type="Proteomes" id="UP000540989">
    <property type="component" value="Unassembled WGS sequence"/>
</dbReference>
<keyword evidence="13" id="KW-0732">Signal</keyword>
<feature type="binding site" evidence="10">
    <location>
        <position position="324"/>
    </location>
    <ligand>
        <name>Zn(2+)</name>
        <dbReference type="ChEBI" id="CHEBI:29105"/>
        <note>catalytic</note>
    </ligand>
</feature>
<comment type="cofactor">
    <cofactor evidence="10 12">
        <name>Zn(2+)</name>
        <dbReference type="ChEBI" id="CHEBI:29105"/>
    </cofactor>
    <text evidence="10 12">Binds 1 zinc ion per subunit.</text>
</comment>
<dbReference type="FunFam" id="2.60.40.1730:FF:000002">
    <property type="entry name" value="Aminopeptidase"/>
    <property type="match status" value="1"/>
</dbReference>
<feature type="chain" id="PRO_5031156524" description="Aminopeptidase" evidence="13">
    <location>
        <begin position="33"/>
        <end position="886"/>
    </location>
</feature>
<evidence type="ECO:0000256" key="7">
    <source>
        <dbReference type="ARBA" id="ARBA00022833"/>
    </source>
</evidence>
<dbReference type="InterPro" id="IPR027268">
    <property type="entry name" value="Peptidase_M4/M1_CTD_sf"/>
</dbReference>
<evidence type="ECO:0000256" key="13">
    <source>
        <dbReference type="SAM" id="SignalP"/>
    </source>
</evidence>
<evidence type="ECO:0000256" key="5">
    <source>
        <dbReference type="ARBA" id="ARBA00022723"/>
    </source>
</evidence>
<name>A0A7W7ZC69_9BACT</name>
<sequence length="886" mass="96079">MTFVFTRRVSRVALLATLPALALGGFSVAAHAQRLPKTVRPEHYTLALTPNLKAATFAGDETIDLTLAAASKTITLNSAEISFKSVTATSAQGAAETATVSLDPDKEQATFTFPAELPAGKLKLSIAYTGILNNELRGFYLSKTEKRNYAVTQFESTDARRAFPSFDEPAFKATFDISLTVDAGDTVISNTNVIADKSAGAGLHTMTFATTPKMSTYLVAFLVGDFKCVSGESDGTPIRACATPGQEEKGKFAVEAAEYILHYYNNYFGIKYPMPKLDMIAIPDFEAGAMENFGAITYRETDFLIDEKTASLNQKKNVAVVVAHEMAHQWFGDMVTMQWWDNIWLNEGFATWMETKSVASWHPEWRYSQDEAAVLDGTLNLDSQPTTHAIRATADTPSEINEMFDGISYGKGGAVLAMVENYLGPETFRQGVHNYLAAHLYGNATAEDFWGAQTATSKKPVDKIMESFVAQPGVPLVTITSDGKNTVRAAQSRFYLTPGVKTAAADSEAAKAQSWTIPICFKAGAQNSCEMLARDSPAQPLKVPAVPFLFADGGAKGYYRTLYPKPTYEAILSHAETSLTPEERISLIGNEWAMMRSGRSGVGDYLNLVAALRAEPDSIVLEQALGKIGTINDRVATEGEREQLAGWIRSEFSPAYEALHPGSAEESPDKKQMRALLFGVLGNAGDPVVLAEAKLLAEKYVKDPSSVDPNLAQAALGVAAAHGDLVLYDKLLALSESTSDTAVKTTALFLTASFKDPVLVKRTLDFVAEGKVRNQDSWILLAALLNHRETREQAWTYIQQNWTKVSAQFTTSSGTRVVAAAGSFCSAEKRDEVASFFATHKVIAAERTLKQSADSINACVQLHQAQEPNLKQWLAAKSASSGVASR</sequence>
<evidence type="ECO:0000256" key="4">
    <source>
        <dbReference type="ARBA" id="ARBA00022670"/>
    </source>
</evidence>
<evidence type="ECO:0000259" key="15">
    <source>
        <dbReference type="Pfam" id="PF11838"/>
    </source>
</evidence>
<evidence type="ECO:0000256" key="11">
    <source>
        <dbReference type="PIRSR" id="PIRSR634016-4"/>
    </source>
</evidence>
<dbReference type="SUPFAM" id="SSF55486">
    <property type="entry name" value="Metalloproteases ('zincins'), catalytic domain"/>
    <property type="match status" value="1"/>
</dbReference>
<dbReference type="Gene3D" id="2.60.40.1730">
    <property type="entry name" value="tricorn interacting facor f3 domain"/>
    <property type="match status" value="1"/>
</dbReference>
<dbReference type="InterPro" id="IPR014782">
    <property type="entry name" value="Peptidase_M1_dom"/>
</dbReference>
<dbReference type="Gene3D" id="1.10.390.10">
    <property type="entry name" value="Neutral Protease Domain 2"/>
    <property type="match status" value="1"/>
</dbReference>
<dbReference type="FunFam" id="1.10.390.10:FF:000006">
    <property type="entry name" value="Puromycin-sensitive aminopeptidase"/>
    <property type="match status" value="1"/>
</dbReference>
<dbReference type="SUPFAM" id="SSF63737">
    <property type="entry name" value="Leukotriene A4 hydrolase N-terminal domain"/>
    <property type="match status" value="1"/>
</dbReference>
<comment type="catalytic activity">
    <reaction evidence="1">
        <text>Release of an N-terminal amino acid, Xaa-|-Yaa- from a peptide, amide or arylamide. Xaa is preferably Ala, but may be most amino acids including Pro (slow action). When a terminal hydrophobic residue is followed by a prolyl residue, the two may be released as an intact Xaa-Pro dipeptide.</text>
        <dbReference type="EC" id="3.4.11.2"/>
    </reaction>
</comment>
<dbReference type="Pfam" id="PF01433">
    <property type="entry name" value="Peptidase_M1"/>
    <property type="match status" value="1"/>
</dbReference>
<dbReference type="CDD" id="cd09601">
    <property type="entry name" value="M1_APN-Q_like"/>
    <property type="match status" value="1"/>
</dbReference>
<feature type="signal peptide" evidence="13">
    <location>
        <begin position="1"/>
        <end position="32"/>
    </location>
</feature>
<dbReference type="PANTHER" id="PTHR11533:SF174">
    <property type="entry name" value="PUROMYCIN-SENSITIVE AMINOPEPTIDASE-RELATED"/>
    <property type="match status" value="1"/>
</dbReference>
<keyword evidence="3 12" id="KW-0031">Aminopeptidase</keyword>
<evidence type="ECO:0000256" key="10">
    <source>
        <dbReference type="PIRSR" id="PIRSR634016-3"/>
    </source>
</evidence>
<feature type="site" description="Transition state stabilizer" evidence="11">
    <location>
        <position position="409"/>
    </location>
</feature>
<dbReference type="InterPro" id="IPR001930">
    <property type="entry name" value="Peptidase_M1"/>
</dbReference>
<dbReference type="Gene3D" id="1.25.50.20">
    <property type="match status" value="1"/>
</dbReference>
<dbReference type="GO" id="GO:0016285">
    <property type="term" value="F:alanyl aminopeptidase activity"/>
    <property type="evidence" value="ECO:0007669"/>
    <property type="project" value="UniProtKB-EC"/>
</dbReference>
<protein>
    <recommendedName>
        <fullName evidence="12">Aminopeptidase</fullName>
        <ecNumber evidence="12">3.4.11.-</ecNumber>
    </recommendedName>
</protein>
<organism evidence="17 18">
    <name type="scientific">Granulicella aggregans</name>
    <dbReference type="NCBI Taxonomy" id="474949"/>
    <lineage>
        <taxon>Bacteria</taxon>
        <taxon>Pseudomonadati</taxon>
        <taxon>Acidobacteriota</taxon>
        <taxon>Terriglobia</taxon>
        <taxon>Terriglobales</taxon>
        <taxon>Acidobacteriaceae</taxon>
        <taxon>Granulicella</taxon>
    </lineage>
</organism>
<keyword evidence="4 12" id="KW-0645">Protease</keyword>
<proteinExistence type="inferred from homology"/>
<keyword evidence="7 10" id="KW-0862">Zinc</keyword>
<dbReference type="GO" id="GO:0006508">
    <property type="term" value="P:proteolysis"/>
    <property type="evidence" value="ECO:0007669"/>
    <property type="project" value="UniProtKB-KW"/>
</dbReference>
<feature type="domain" description="Aminopeptidase N-like N-terminal" evidence="16">
    <location>
        <begin position="41"/>
        <end position="218"/>
    </location>
</feature>
<feature type="binding site" evidence="10">
    <location>
        <position position="347"/>
    </location>
    <ligand>
        <name>Zn(2+)</name>
        <dbReference type="ChEBI" id="CHEBI:29105"/>
        <note>catalytic</note>
    </ligand>
</feature>
<comment type="caution">
    <text evidence="17">The sequence shown here is derived from an EMBL/GenBank/DDBJ whole genome shotgun (WGS) entry which is preliminary data.</text>
</comment>
<dbReference type="RefSeq" id="WP_184215767.1">
    <property type="nucleotide sequence ID" value="NZ_JACHIP010000002.1"/>
</dbReference>
<dbReference type="InterPro" id="IPR024571">
    <property type="entry name" value="ERAP1-like_C_dom"/>
</dbReference>
<dbReference type="InterPro" id="IPR050344">
    <property type="entry name" value="Peptidase_M1_aminopeptidases"/>
</dbReference>
<dbReference type="Gene3D" id="2.60.40.1910">
    <property type="match status" value="1"/>
</dbReference>
<keyword evidence="18" id="KW-1185">Reference proteome</keyword>
<keyword evidence="8 12" id="KW-0482">Metalloprotease</keyword>
<dbReference type="GO" id="GO:0070006">
    <property type="term" value="F:metalloaminopeptidase activity"/>
    <property type="evidence" value="ECO:0007669"/>
    <property type="project" value="TreeGrafter"/>
</dbReference>
<reference evidence="17 18" key="1">
    <citation type="submission" date="2020-08" db="EMBL/GenBank/DDBJ databases">
        <title>Genomic Encyclopedia of Type Strains, Phase IV (KMG-V): Genome sequencing to study the core and pangenomes of soil and plant-associated prokaryotes.</title>
        <authorList>
            <person name="Whitman W."/>
        </authorList>
    </citation>
    <scope>NUCLEOTIDE SEQUENCE [LARGE SCALE GENOMIC DNA]</scope>
    <source>
        <strain evidence="17 18">M8UP14</strain>
    </source>
</reference>
<dbReference type="EC" id="3.4.11.-" evidence="12"/>
<dbReference type="Pfam" id="PF17900">
    <property type="entry name" value="Peptidase_M1_N"/>
    <property type="match status" value="1"/>
</dbReference>
<dbReference type="PRINTS" id="PR00756">
    <property type="entry name" value="ALADIPTASE"/>
</dbReference>
<dbReference type="PANTHER" id="PTHR11533">
    <property type="entry name" value="PROTEASE M1 ZINC METALLOPROTEASE"/>
    <property type="match status" value="1"/>
</dbReference>
<dbReference type="InterPro" id="IPR045357">
    <property type="entry name" value="Aminopeptidase_N-like_N"/>
</dbReference>
<evidence type="ECO:0000256" key="6">
    <source>
        <dbReference type="ARBA" id="ARBA00022801"/>
    </source>
</evidence>
<feature type="domain" description="Peptidase M1 membrane alanine aminopeptidase" evidence="14">
    <location>
        <begin position="252"/>
        <end position="468"/>
    </location>
</feature>
<accession>A0A7W7ZC69</accession>
<keyword evidence="6 12" id="KW-0378">Hydrolase</keyword>
<evidence type="ECO:0000313" key="18">
    <source>
        <dbReference type="Proteomes" id="UP000540989"/>
    </source>
</evidence>
<comment type="similarity">
    <text evidence="2 12">Belongs to the peptidase M1 family.</text>
</comment>
<dbReference type="GO" id="GO:0043171">
    <property type="term" value="P:peptide catabolic process"/>
    <property type="evidence" value="ECO:0007669"/>
    <property type="project" value="TreeGrafter"/>
</dbReference>
<feature type="binding site" evidence="10">
    <location>
        <position position="328"/>
    </location>
    <ligand>
        <name>Zn(2+)</name>
        <dbReference type="ChEBI" id="CHEBI:29105"/>
        <note>catalytic</note>
    </ligand>
</feature>